<sequence length="62" mass="7112">MKTLQQITRCKRCGDLLSAHEKSYAAHEGLCAFCAQMRSEALEIHQEIQAKNRVAKIHFRLV</sequence>
<dbReference type="EMBL" id="JACXST010000002">
    <property type="protein sequence ID" value="MBD9361409.1"/>
    <property type="molecule type" value="Genomic_DNA"/>
</dbReference>
<comment type="caution">
    <text evidence="1">The sequence shown here is derived from an EMBL/GenBank/DDBJ whole genome shotgun (WGS) entry which is preliminary data.</text>
</comment>
<reference evidence="1 2" key="1">
    <citation type="submission" date="2020-09" db="EMBL/GenBank/DDBJ databases">
        <title>Methylomonas albis sp. nov. and Methylomonas fluvii sp. nov.: Two cold-adapted methanotrophs from the River Elbe and an amended description of Methylovulum psychrotolerans strain Eb1.</title>
        <authorList>
            <person name="Bussmann I.K."/>
            <person name="Klings K.-W."/>
            <person name="Warnstedt J."/>
            <person name="Hoppert M."/>
            <person name="Saborowski A."/>
            <person name="Horn F."/>
            <person name="Liebner S."/>
        </authorList>
    </citation>
    <scope>NUCLEOTIDE SEQUENCE [LARGE SCALE GENOMIC DNA]</scope>
    <source>
        <strain evidence="1 2">EbB</strain>
    </source>
</reference>
<name>A0ABR9DE83_9GAMM</name>
<protein>
    <submittedName>
        <fullName evidence="1">Uncharacterized protein</fullName>
    </submittedName>
</protein>
<keyword evidence="2" id="KW-1185">Reference proteome</keyword>
<dbReference type="Proteomes" id="UP000641152">
    <property type="component" value="Unassembled WGS sequence"/>
</dbReference>
<dbReference type="RefSeq" id="WP_192394230.1">
    <property type="nucleotide sequence ID" value="NZ_CAJHIU010000002.1"/>
</dbReference>
<organism evidence="1 2">
    <name type="scientific">Methylomonas fluvii</name>
    <dbReference type="NCBI Taxonomy" id="1854564"/>
    <lineage>
        <taxon>Bacteria</taxon>
        <taxon>Pseudomonadati</taxon>
        <taxon>Pseudomonadota</taxon>
        <taxon>Gammaproteobacteria</taxon>
        <taxon>Methylococcales</taxon>
        <taxon>Methylococcaceae</taxon>
        <taxon>Methylomonas</taxon>
    </lineage>
</organism>
<accession>A0ABR9DE83</accession>
<proteinExistence type="predicted"/>
<evidence type="ECO:0000313" key="2">
    <source>
        <dbReference type="Proteomes" id="UP000641152"/>
    </source>
</evidence>
<evidence type="ECO:0000313" key="1">
    <source>
        <dbReference type="EMBL" id="MBD9361409.1"/>
    </source>
</evidence>
<gene>
    <name evidence="1" type="ORF">EBB_12905</name>
</gene>